<evidence type="ECO:0000313" key="1">
    <source>
        <dbReference type="EMBL" id="CDN84492.1"/>
    </source>
</evidence>
<name>A0AA36P9S7_ECOLX</name>
<accession>A0AA36P9S7</accession>
<protein>
    <submittedName>
        <fullName evidence="1">Uncharacterized protein</fullName>
    </submittedName>
</protein>
<sequence length="178" mass="20038">MIVSILSGDYFCRVGHGTCKAANSARHLIESKEKNRSSRVKVFSTHINLSHPAASWLATQTCANNIFNLFQNNNALYLFENDNKIELRMGHDSFFSIETIDKINKENIKGIKLKNETTYVSLPNPTILITTTSTPERQFSISVLDDDNKENLPTDTAPCFIIGIPDEYTKAIELLNIK</sequence>
<reference evidence="1 2" key="1">
    <citation type="journal article" date="2014" name="PLoS ONE">
        <title>The complete genome sequence of Escherichia coli EC958: a high quality reference sequence for the globally disseminated multidrug resistant E. coli O25b:H4-ST131 clone.</title>
        <authorList>
            <person name="Forde B.M."/>
            <person name="Ben Zakour N.L."/>
            <person name="Stanton-Cook M."/>
            <person name="Phan M.D."/>
            <person name="Totsika M."/>
            <person name="Peters K.M."/>
            <person name="Chan K.G."/>
            <person name="Schembri M.A."/>
            <person name="Upton M."/>
            <person name="Beatson S.A."/>
        </authorList>
    </citation>
    <scope>NUCLEOTIDE SEQUENCE [LARGE SCALE GENOMIC DNA]</scope>
    <source>
        <strain evidence="1 2">EC958</strain>
    </source>
</reference>
<dbReference type="AlphaFoldDB" id="A0AA36P9S7"/>
<dbReference type="EMBL" id="HG941718">
    <property type="protein sequence ID" value="CDN84492.1"/>
    <property type="molecule type" value="Genomic_DNA"/>
</dbReference>
<gene>
    <name evidence="1" type="ORF">EC958_4132</name>
</gene>
<dbReference type="Proteomes" id="UP000032727">
    <property type="component" value="Chromosome I"/>
</dbReference>
<organism evidence="1 2">
    <name type="scientific">Escherichia coli O25b:H4-ST131</name>
    <dbReference type="NCBI Taxonomy" id="941322"/>
    <lineage>
        <taxon>Bacteria</taxon>
        <taxon>Pseudomonadati</taxon>
        <taxon>Pseudomonadota</taxon>
        <taxon>Gammaproteobacteria</taxon>
        <taxon>Enterobacterales</taxon>
        <taxon>Enterobacteriaceae</taxon>
        <taxon>Escherichia</taxon>
    </lineage>
</organism>
<dbReference type="KEGG" id="ecos:EC958_4132"/>
<proteinExistence type="predicted"/>
<evidence type="ECO:0000313" key="2">
    <source>
        <dbReference type="Proteomes" id="UP000032727"/>
    </source>
</evidence>